<name>A0A9D1KKA5_9FIRM</name>
<evidence type="ECO:0000313" key="1">
    <source>
        <dbReference type="EMBL" id="HIT59030.1"/>
    </source>
</evidence>
<reference evidence="1" key="2">
    <citation type="journal article" date="2021" name="PeerJ">
        <title>Extensive microbial diversity within the chicken gut microbiome revealed by metagenomics and culture.</title>
        <authorList>
            <person name="Gilroy R."/>
            <person name="Ravi A."/>
            <person name="Getino M."/>
            <person name="Pursley I."/>
            <person name="Horton D.L."/>
            <person name="Alikhan N.F."/>
            <person name="Baker D."/>
            <person name="Gharbi K."/>
            <person name="Hall N."/>
            <person name="Watson M."/>
            <person name="Adriaenssens E.M."/>
            <person name="Foster-Nyarko E."/>
            <person name="Jarju S."/>
            <person name="Secka A."/>
            <person name="Antonio M."/>
            <person name="Oren A."/>
            <person name="Chaudhuri R.R."/>
            <person name="La Ragione R."/>
            <person name="Hildebrand F."/>
            <person name="Pallen M.J."/>
        </authorList>
    </citation>
    <scope>NUCLEOTIDE SEQUENCE</scope>
    <source>
        <strain evidence="1">CHK33-4379</strain>
    </source>
</reference>
<evidence type="ECO:0000313" key="2">
    <source>
        <dbReference type="Proteomes" id="UP000824136"/>
    </source>
</evidence>
<reference evidence="1" key="1">
    <citation type="submission" date="2020-10" db="EMBL/GenBank/DDBJ databases">
        <authorList>
            <person name="Gilroy R."/>
        </authorList>
    </citation>
    <scope>NUCLEOTIDE SEQUENCE</scope>
    <source>
        <strain evidence="1">CHK33-4379</strain>
    </source>
</reference>
<protein>
    <submittedName>
        <fullName evidence="1">DUF3006 domain-containing protein</fullName>
    </submittedName>
</protein>
<accession>A0A9D1KKA5</accession>
<gene>
    <name evidence="1" type="ORF">IAC39_04910</name>
</gene>
<dbReference type="Gene3D" id="6.20.120.50">
    <property type="match status" value="1"/>
</dbReference>
<dbReference type="Pfam" id="PF11213">
    <property type="entry name" value="DUF3006"/>
    <property type="match status" value="1"/>
</dbReference>
<dbReference type="AlphaFoldDB" id="A0A9D1KKA5"/>
<organism evidence="1 2">
    <name type="scientific">Candidatus Faeciplasma pullistercoris</name>
    <dbReference type="NCBI Taxonomy" id="2840800"/>
    <lineage>
        <taxon>Bacteria</taxon>
        <taxon>Bacillati</taxon>
        <taxon>Bacillota</taxon>
        <taxon>Clostridia</taxon>
        <taxon>Eubacteriales</taxon>
        <taxon>Oscillospiraceae</taxon>
        <taxon>Oscillospiraceae incertae sedis</taxon>
        <taxon>Candidatus Faeciplasma</taxon>
    </lineage>
</organism>
<proteinExistence type="predicted"/>
<sequence length="71" mass="7993">MKLIIDRLEGGFAVCEKEDLSHVNVDVRLLPDGAKEGSVIDFSDGVYTIDEAETLKRRQTVSKKLRRLFGN</sequence>
<dbReference type="InterPro" id="IPR021377">
    <property type="entry name" value="DUF3006"/>
</dbReference>
<dbReference type="EMBL" id="DVLL01000019">
    <property type="protein sequence ID" value="HIT59030.1"/>
    <property type="molecule type" value="Genomic_DNA"/>
</dbReference>
<dbReference type="Proteomes" id="UP000824136">
    <property type="component" value="Unassembled WGS sequence"/>
</dbReference>
<comment type="caution">
    <text evidence="1">The sequence shown here is derived from an EMBL/GenBank/DDBJ whole genome shotgun (WGS) entry which is preliminary data.</text>
</comment>